<protein>
    <submittedName>
        <fullName evidence="11">Zinc finger protein</fullName>
    </submittedName>
</protein>
<keyword evidence="8" id="KW-0539">Nucleus</keyword>
<keyword evidence="6" id="KW-0863">Zinc-finger</keyword>
<dbReference type="SMART" id="SM00451">
    <property type="entry name" value="ZnF_U1"/>
    <property type="match status" value="1"/>
</dbReference>
<keyword evidence="7" id="KW-0862">Zinc</keyword>
<dbReference type="EMBL" id="LWCA01000020">
    <property type="protein sequence ID" value="OAF71839.1"/>
    <property type="molecule type" value="Genomic_DNA"/>
</dbReference>
<dbReference type="InterPro" id="IPR022755">
    <property type="entry name" value="Znf_C2H2_jaz"/>
</dbReference>
<dbReference type="InterPro" id="IPR036236">
    <property type="entry name" value="Znf_C2H2_sf"/>
</dbReference>
<accession>A0A177BBY5</accession>
<keyword evidence="4" id="KW-0690">Ribosome biogenesis</keyword>
<dbReference type="InterPro" id="IPR013087">
    <property type="entry name" value="Znf_C2H2_type"/>
</dbReference>
<dbReference type="AlphaFoldDB" id="A0A177BBY5"/>
<dbReference type="Gene3D" id="3.30.160.60">
    <property type="entry name" value="Classic Zinc Finger"/>
    <property type="match status" value="1"/>
</dbReference>
<dbReference type="OrthoDB" id="24683at2759"/>
<evidence type="ECO:0000313" key="12">
    <source>
        <dbReference type="Proteomes" id="UP000078046"/>
    </source>
</evidence>
<name>A0A177BBY5_9BILA</name>
<keyword evidence="3" id="KW-0963">Cytoplasm</keyword>
<dbReference type="GO" id="GO:0003676">
    <property type="term" value="F:nucleic acid binding"/>
    <property type="evidence" value="ECO:0007669"/>
    <property type="project" value="InterPro"/>
</dbReference>
<evidence type="ECO:0000256" key="7">
    <source>
        <dbReference type="ARBA" id="ARBA00022833"/>
    </source>
</evidence>
<evidence type="ECO:0000313" key="11">
    <source>
        <dbReference type="EMBL" id="OAF71839.1"/>
    </source>
</evidence>
<evidence type="ECO:0000256" key="8">
    <source>
        <dbReference type="ARBA" id="ARBA00023242"/>
    </source>
</evidence>
<comment type="caution">
    <text evidence="11">The sequence shown here is derived from an EMBL/GenBank/DDBJ whole genome shotgun (WGS) entry which is preliminary data.</text>
</comment>
<reference evidence="11 12" key="1">
    <citation type="submission" date="2016-04" db="EMBL/GenBank/DDBJ databases">
        <title>The genome of Intoshia linei affirms orthonectids as highly simplified spiralians.</title>
        <authorList>
            <person name="Mikhailov K.V."/>
            <person name="Slusarev G.S."/>
            <person name="Nikitin M.A."/>
            <person name="Logacheva M.D."/>
            <person name="Penin A."/>
            <person name="Aleoshin V."/>
            <person name="Panchin Y.V."/>
        </authorList>
    </citation>
    <scope>NUCLEOTIDE SEQUENCE [LARGE SCALE GENOMIC DNA]</scope>
    <source>
        <strain evidence="11">Intl2013</strain>
        <tissue evidence="11">Whole animal</tissue>
    </source>
</reference>
<dbReference type="PANTHER" id="PTHR46095:SF1">
    <property type="entry name" value="ZINC FINGER PROTEIN 593"/>
    <property type="match status" value="1"/>
</dbReference>
<dbReference type="GO" id="GO:0008270">
    <property type="term" value="F:zinc ion binding"/>
    <property type="evidence" value="ECO:0007669"/>
    <property type="project" value="UniProtKB-KW"/>
</dbReference>
<evidence type="ECO:0000256" key="5">
    <source>
        <dbReference type="ARBA" id="ARBA00022723"/>
    </source>
</evidence>
<evidence type="ECO:0000256" key="2">
    <source>
        <dbReference type="ARBA" id="ARBA00004496"/>
    </source>
</evidence>
<dbReference type="GO" id="GO:0005634">
    <property type="term" value="C:nucleus"/>
    <property type="evidence" value="ECO:0007669"/>
    <property type="project" value="UniProtKB-SubCell"/>
</dbReference>
<keyword evidence="12" id="KW-1185">Reference proteome</keyword>
<evidence type="ECO:0000256" key="6">
    <source>
        <dbReference type="ARBA" id="ARBA00022771"/>
    </source>
</evidence>
<evidence type="ECO:0000256" key="1">
    <source>
        <dbReference type="ARBA" id="ARBA00004123"/>
    </source>
</evidence>
<dbReference type="FunFam" id="3.30.160.60:FF:000299">
    <property type="entry name" value="Zinc finger protein 593"/>
    <property type="match status" value="1"/>
</dbReference>
<dbReference type="PROSITE" id="PS00028">
    <property type="entry name" value="ZINC_FINGER_C2H2_1"/>
    <property type="match status" value="1"/>
</dbReference>
<dbReference type="SUPFAM" id="SSF57667">
    <property type="entry name" value="beta-beta-alpha zinc fingers"/>
    <property type="match status" value="1"/>
</dbReference>
<gene>
    <name evidence="11" type="ORF">A3Q56_00382</name>
</gene>
<dbReference type="InterPro" id="IPR051879">
    <property type="entry name" value="C2H2-ZF_Maturation_Protein"/>
</dbReference>
<dbReference type="GO" id="GO:0005737">
    <property type="term" value="C:cytoplasm"/>
    <property type="evidence" value="ECO:0007669"/>
    <property type="project" value="UniProtKB-SubCell"/>
</dbReference>
<proteinExistence type="inferred from homology"/>
<dbReference type="Proteomes" id="UP000078046">
    <property type="component" value="Unassembled WGS sequence"/>
</dbReference>
<evidence type="ECO:0000256" key="9">
    <source>
        <dbReference type="ARBA" id="ARBA00038064"/>
    </source>
</evidence>
<sequence length="134" mass="15750">MAGPQRKKRNHKGDKPIQAKYRLRHKTRDMDQIVGDLKNTNELQKLINQQIDVDKIGLGQHYCIHCATYFQDEKTLHVHMKTKRHKRRCKALEEVPYSQEEAESCAGLGKYNKPWFDVIPSMEEVVDSFKIKEN</sequence>
<evidence type="ECO:0000256" key="4">
    <source>
        <dbReference type="ARBA" id="ARBA00022517"/>
    </source>
</evidence>
<feature type="domain" description="C2H2-type" evidence="10">
    <location>
        <begin position="63"/>
        <end position="85"/>
    </location>
</feature>
<comment type="similarity">
    <text evidence="9">Belongs to the ZNF593/BUD20 C2H2-type zinc-finger protein family.</text>
</comment>
<dbReference type="Pfam" id="PF12171">
    <property type="entry name" value="zf-C2H2_jaz"/>
    <property type="match status" value="1"/>
</dbReference>
<organism evidence="11 12">
    <name type="scientific">Intoshia linei</name>
    <dbReference type="NCBI Taxonomy" id="1819745"/>
    <lineage>
        <taxon>Eukaryota</taxon>
        <taxon>Metazoa</taxon>
        <taxon>Spiralia</taxon>
        <taxon>Lophotrochozoa</taxon>
        <taxon>Mesozoa</taxon>
        <taxon>Orthonectida</taxon>
        <taxon>Rhopaluridae</taxon>
        <taxon>Intoshia</taxon>
    </lineage>
</organism>
<evidence type="ECO:0000259" key="10">
    <source>
        <dbReference type="PROSITE" id="PS00028"/>
    </source>
</evidence>
<comment type="subcellular location">
    <subcellularLocation>
        <location evidence="2">Cytoplasm</location>
    </subcellularLocation>
    <subcellularLocation>
        <location evidence="1">Nucleus</location>
    </subcellularLocation>
</comment>
<evidence type="ECO:0000256" key="3">
    <source>
        <dbReference type="ARBA" id="ARBA00022490"/>
    </source>
</evidence>
<keyword evidence="5" id="KW-0479">Metal-binding</keyword>
<dbReference type="GO" id="GO:0043021">
    <property type="term" value="F:ribonucleoprotein complex binding"/>
    <property type="evidence" value="ECO:0007669"/>
    <property type="project" value="UniProtKB-ARBA"/>
</dbReference>
<dbReference type="InterPro" id="IPR003604">
    <property type="entry name" value="Matrin/U1-like-C_Znf_C2H2"/>
</dbReference>
<dbReference type="GO" id="GO:0042254">
    <property type="term" value="P:ribosome biogenesis"/>
    <property type="evidence" value="ECO:0007669"/>
    <property type="project" value="UniProtKB-KW"/>
</dbReference>
<dbReference type="PANTHER" id="PTHR46095">
    <property type="entry name" value="ZINC FINGER PROTEIN 593"/>
    <property type="match status" value="1"/>
</dbReference>